<reference evidence="1" key="1">
    <citation type="journal article" date="2015" name="Nature">
        <title>Complex archaea that bridge the gap between prokaryotes and eukaryotes.</title>
        <authorList>
            <person name="Spang A."/>
            <person name="Saw J.H."/>
            <person name="Jorgensen S.L."/>
            <person name="Zaremba-Niedzwiedzka K."/>
            <person name="Martijn J."/>
            <person name="Lind A.E."/>
            <person name="van Eijk R."/>
            <person name="Schleper C."/>
            <person name="Guy L."/>
            <person name="Ettema T.J."/>
        </authorList>
    </citation>
    <scope>NUCLEOTIDE SEQUENCE</scope>
</reference>
<protein>
    <recommendedName>
        <fullName evidence="2">ASCH domain-containing protein</fullName>
    </recommendedName>
</protein>
<proteinExistence type="predicted"/>
<organism evidence="1">
    <name type="scientific">marine sediment metagenome</name>
    <dbReference type="NCBI Taxonomy" id="412755"/>
    <lineage>
        <taxon>unclassified sequences</taxon>
        <taxon>metagenomes</taxon>
        <taxon>ecological metagenomes</taxon>
    </lineage>
</organism>
<comment type="caution">
    <text evidence="1">The sequence shown here is derived from an EMBL/GenBank/DDBJ whole genome shotgun (WGS) entry which is preliminary data.</text>
</comment>
<accession>A0A0F9K540</accession>
<evidence type="ECO:0000313" key="1">
    <source>
        <dbReference type="EMBL" id="KKM17198.1"/>
    </source>
</evidence>
<name>A0A0F9K540_9ZZZZ</name>
<dbReference type="EMBL" id="LAZR01014507">
    <property type="protein sequence ID" value="KKM17198.1"/>
    <property type="molecule type" value="Genomic_DNA"/>
</dbReference>
<evidence type="ECO:0008006" key="2">
    <source>
        <dbReference type="Google" id="ProtNLM"/>
    </source>
</evidence>
<dbReference type="AlphaFoldDB" id="A0A0F9K540"/>
<gene>
    <name evidence="1" type="ORF">LCGC14_1678220</name>
</gene>
<sequence>MKQHPHIFTAQQMQAINDGRLSQFRVLVKPQPEYHPRNGRTLAYWNWFGIKAPHQVGDILAIHEVISRELCPCQERPPNPLEGMPGVTFKDVTPPCETCDDGWIVKTRDTGERREVVGVRCERMQEISEEDAEAEGITVERAVEVLTGQNYIPHSIQVGAFKRLWQSIYPGSWERNDWVFVYEFKVVSGWIKANTSPLLSI</sequence>